<dbReference type="InterPro" id="IPR005804">
    <property type="entry name" value="FA_desaturase_dom"/>
</dbReference>
<dbReference type="Pfam" id="PF00487">
    <property type="entry name" value="FA_desaturase"/>
    <property type="match status" value="1"/>
</dbReference>
<gene>
    <name evidence="14" type="ORF">ENJ12_09615</name>
</gene>
<dbReference type="GO" id="GO:0006633">
    <property type="term" value="P:fatty acid biosynthetic process"/>
    <property type="evidence" value="ECO:0007669"/>
    <property type="project" value="UniProtKB-KW"/>
</dbReference>
<name>A0A831WDG9_9GAMM</name>
<feature type="transmembrane region" description="Helical" evidence="12">
    <location>
        <begin position="146"/>
        <end position="165"/>
    </location>
</feature>
<keyword evidence="4 12" id="KW-0812">Transmembrane</keyword>
<feature type="transmembrane region" description="Helical" evidence="12">
    <location>
        <begin position="177"/>
        <end position="200"/>
    </location>
</feature>
<evidence type="ECO:0000256" key="8">
    <source>
        <dbReference type="ARBA" id="ARBA00023004"/>
    </source>
</evidence>
<evidence type="ECO:0000256" key="4">
    <source>
        <dbReference type="ARBA" id="ARBA00022692"/>
    </source>
</evidence>
<comment type="similarity">
    <text evidence="2">Belongs to the fatty acid desaturase type 2 family.</text>
</comment>
<evidence type="ECO:0000256" key="11">
    <source>
        <dbReference type="ARBA" id="ARBA00023160"/>
    </source>
</evidence>
<dbReference type="PANTHER" id="PTHR11351:SF31">
    <property type="entry name" value="DESATURASE 1, ISOFORM A-RELATED"/>
    <property type="match status" value="1"/>
</dbReference>
<proteinExistence type="inferred from homology"/>
<dbReference type="GO" id="GO:0016020">
    <property type="term" value="C:membrane"/>
    <property type="evidence" value="ECO:0007669"/>
    <property type="project" value="UniProtKB-SubCell"/>
</dbReference>
<keyword evidence="9" id="KW-0443">Lipid metabolism</keyword>
<dbReference type="PRINTS" id="PR00075">
    <property type="entry name" value="FACDDSATRASE"/>
</dbReference>
<evidence type="ECO:0000256" key="10">
    <source>
        <dbReference type="ARBA" id="ARBA00023136"/>
    </source>
</evidence>
<evidence type="ECO:0000256" key="2">
    <source>
        <dbReference type="ARBA" id="ARBA00008749"/>
    </source>
</evidence>
<dbReference type="AlphaFoldDB" id="A0A831WDG9"/>
<evidence type="ECO:0000313" key="14">
    <source>
        <dbReference type="EMBL" id="HEC07099.1"/>
    </source>
</evidence>
<keyword evidence="8" id="KW-0408">Iron</keyword>
<keyword evidence="6 12" id="KW-1133">Transmembrane helix</keyword>
<comment type="caution">
    <text evidence="14">The sequence shown here is derived from an EMBL/GenBank/DDBJ whole genome shotgun (WGS) entry which is preliminary data.</text>
</comment>
<keyword evidence="3" id="KW-0444">Lipid biosynthesis</keyword>
<evidence type="ECO:0000256" key="12">
    <source>
        <dbReference type="SAM" id="Phobius"/>
    </source>
</evidence>
<dbReference type="PANTHER" id="PTHR11351">
    <property type="entry name" value="ACYL-COA DESATURASE"/>
    <property type="match status" value="1"/>
</dbReference>
<dbReference type="InterPro" id="IPR015876">
    <property type="entry name" value="Acyl-CoA_DS"/>
</dbReference>
<dbReference type="GO" id="GO:0016717">
    <property type="term" value="F:oxidoreductase activity, acting on paired donors, with oxidation of a pair of donors resulting in the reduction of molecular oxygen to two molecules of water"/>
    <property type="evidence" value="ECO:0007669"/>
    <property type="project" value="InterPro"/>
</dbReference>
<feature type="transmembrane region" description="Helical" evidence="12">
    <location>
        <begin position="12"/>
        <end position="39"/>
    </location>
</feature>
<dbReference type="CDD" id="cd03505">
    <property type="entry name" value="Delta9-FADS-like"/>
    <property type="match status" value="1"/>
</dbReference>
<evidence type="ECO:0000256" key="7">
    <source>
        <dbReference type="ARBA" id="ARBA00023002"/>
    </source>
</evidence>
<accession>A0A831WDG9</accession>
<comment type="subcellular location">
    <subcellularLocation>
        <location evidence="1">Membrane</location>
        <topology evidence="1">Multi-pass membrane protein</topology>
    </subcellularLocation>
</comment>
<keyword evidence="10 12" id="KW-0472">Membrane</keyword>
<evidence type="ECO:0000256" key="6">
    <source>
        <dbReference type="ARBA" id="ARBA00022989"/>
    </source>
</evidence>
<evidence type="ECO:0000256" key="3">
    <source>
        <dbReference type="ARBA" id="ARBA00022516"/>
    </source>
</evidence>
<reference evidence="14" key="1">
    <citation type="journal article" date="2020" name="mSystems">
        <title>Genome- and Community-Level Interaction Insights into Carbon Utilization and Element Cycling Functions of Hydrothermarchaeota in Hydrothermal Sediment.</title>
        <authorList>
            <person name="Zhou Z."/>
            <person name="Liu Y."/>
            <person name="Xu W."/>
            <person name="Pan J."/>
            <person name="Luo Z.H."/>
            <person name="Li M."/>
        </authorList>
    </citation>
    <scope>NUCLEOTIDE SEQUENCE [LARGE SCALE GENOMIC DNA]</scope>
    <source>
        <strain evidence="14">HyVt-458</strain>
    </source>
</reference>
<keyword evidence="5" id="KW-0276">Fatty acid metabolism</keyword>
<dbReference type="EMBL" id="DRLF01000331">
    <property type="protein sequence ID" value="HEC07099.1"/>
    <property type="molecule type" value="Genomic_DNA"/>
</dbReference>
<sequence>MNVSRTTVVRVTLFHLSLILVFVSGFSLTALLCFLVLYFTRLWAIAGGYHRYSSHRSYETSRWFQFLLAFTGSTAGQKGPLSWATSHIRHHRHSDREGDPHSPVLQDGFHAHLGWLLEKDALPTDKKLEQAYADFPEILFLNRHHYIGTLSLIAALLLLGRFLSAHYPELGTSALQLVSWGFILSTLLILHGTCLVNSVAHMVGSRRFETSDNSRNVWWLFPFMWGENWHNNHHRYPRSASASCSWWEVDGIYLGIRLLEKLGLVWNLHKPRVAPEN</sequence>
<evidence type="ECO:0000256" key="9">
    <source>
        <dbReference type="ARBA" id="ARBA00023098"/>
    </source>
</evidence>
<keyword evidence="7" id="KW-0560">Oxidoreductase</keyword>
<organism evidence="14">
    <name type="scientific">Thiolapillus brandeum</name>
    <dbReference type="NCBI Taxonomy" id="1076588"/>
    <lineage>
        <taxon>Bacteria</taxon>
        <taxon>Pseudomonadati</taxon>
        <taxon>Pseudomonadota</taxon>
        <taxon>Gammaproteobacteria</taxon>
        <taxon>Chromatiales</taxon>
        <taxon>Sedimenticolaceae</taxon>
        <taxon>Thiolapillus</taxon>
    </lineage>
</organism>
<evidence type="ECO:0000256" key="5">
    <source>
        <dbReference type="ARBA" id="ARBA00022832"/>
    </source>
</evidence>
<feature type="domain" description="Fatty acid desaturase" evidence="13">
    <location>
        <begin position="29"/>
        <end position="248"/>
    </location>
</feature>
<dbReference type="Proteomes" id="UP000886339">
    <property type="component" value="Unassembled WGS sequence"/>
</dbReference>
<evidence type="ECO:0000259" key="13">
    <source>
        <dbReference type="Pfam" id="PF00487"/>
    </source>
</evidence>
<evidence type="ECO:0000256" key="1">
    <source>
        <dbReference type="ARBA" id="ARBA00004141"/>
    </source>
</evidence>
<protein>
    <submittedName>
        <fullName evidence="14">Acyl-CoA desaturase</fullName>
    </submittedName>
</protein>
<keyword evidence="11" id="KW-0275">Fatty acid biosynthesis</keyword>